<dbReference type="EMBL" id="CP000631">
    <property type="protein sequence ID" value="ACM31224.1"/>
    <property type="molecule type" value="Genomic_DNA"/>
</dbReference>
<reference evidence="4 5" key="1">
    <citation type="journal article" date="2009" name="J. Bacteriol.">
        <title>Genome sequences of three Agrobacterium biovars help elucidate the evolution of multichromosome genomes in bacteria.</title>
        <authorList>
            <person name="Slater S.C."/>
            <person name="Goldman B.S."/>
            <person name="Goodner B."/>
            <person name="Setubal J.C."/>
            <person name="Farrand S.K."/>
            <person name="Nester E.W."/>
            <person name="Burr T.J."/>
            <person name="Banta L."/>
            <person name="Dickerman A.W."/>
            <person name="Paulsen I."/>
            <person name="Otten L."/>
            <person name="Suen G."/>
            <person name="Welch R."/>
            <person name="Almeida N.F."/>
            <person name="Arnold F."/>
            <person name="Burton O.T."/>
            <person name="Du Z."/>
            <person name="Ewing A."/>
            <person name="Godsy E."/>
            <person name="Heisel S."/>
            <person name="Houmiel K.L."/>
            <person name="Jhaveri J."/>
            <person name="Lu J."/>
            <person name="Miller N.M."/>
            <person name="Norton S."/>
            <person name="Chen Q."/>
            <person name="Phoolcharoen W."/>
            <person name="Ohlin V."/>
            <person name="Ondrusek D."/>
            <person name="Pride N."/>
            <person name="Stricklin S.L."/>
            <person name="Sun J."/>
            <person name="Wheeler C."/>
            <person name="Wilson L."/>
            <person name="Zhu H."/>
            <person name="Wood D.W."/>
        </authorList>
    </citation>
    <scope>NUCLEOTIDE SEQUENCE [LARGE SCALE GENOMIC DNA]</scope>
    <source>
        <strain evidence="5">K84 / ATCC BAA-868</strain>
        <plasmid evidence="4 5">pAtK84c</plasmid>
    </source>
</reference>
<keyword evidence="2" id="KW-0812">Transmembrane</keyword>
<name>B9JQ05_RHIR8</name>
<dbReference type="SUPFAM" id="SSF51905">
    <property type="entry name" value="FAD/NAD(P)-binding domain"/>
    <property type="match status" value="1"/>
</dbReference>
<proteinExistence type="predicted"/>
<keyword evidence="2" id="KW-1133">Transmembrane helix</keyword>
<dbReference type="Proteomes" id="UP000001600">
    <property type="component" value="Plasmid pAtK84c"/>
</dbReference>
<dbReference type="GO" id="GO:0005737">
    <property type="term" value="C:cytoplasm"/>
    <property type="evidence" value="ECO:0007669"/>
    <property type="project" value="TreeGrafter"/>
</dbReference>
<dbReference type="GO" id="GO:0032981">
    <property type="term" value="P:mitochondrial respiratory chain complex I assembly"/>
    <property type="evidence" value="ECO:0007669"/>
    <property type="project" value="TreeGrafter"/>
</dbReference>
<geneLocation type="plasmid" evidence="4 5">
    <name>pAtK84c</name>
</geneLocation>
<evidence type="ECO:0000313" key="5">
    <source>
        <dbReference type="Proteomes" id="UP000001600"/>
    </source>
</evidence>
<gene>
    <name evidence="4" type="ordered locus">Arad_12190</name>
</gene>
<keyword evidence="2" id="KW-0472">Membrane</keyword>
<dbReference type="InterPro" id="IPR036188">
    <property type="entry name" value="FAD/NAD-bd_sf"/>
</dbReference>
<dbReference type="Gene3D" id="3.50.50.60">
    <property type="entry name" value="FAD/NAD(P)-binding domain"/>
    <property type="match status" value="1"/>
</dbReference>
<dbReference type="GO" id="GO:0016491">
    <property type="term" value="F:oxidoreductase activity"/>
    <property type="evidence" value="ECO:0007669"/>
    <property type="project" value="UniProtKB-KW"/>
</dbReference>
<keyword evidence="4" id="KW-0614">Plasmid</keyword>
<dbReference type="InterPro" id="IPR006076">
    <property type="entry name" value="FAD-dep_OxRdtase"/>
</dbReference>
<feature type="domain" description="FAD dependent oxidoreductase" evidence="3">
    <location>
        <begin position="15"/>
        <end position="92"/>
    </location>
</feature>
<dbReference type="PANTHER" id="PTHR13847:SF287">
    <property type="entry name" value="FAD-DEPENDENT OXIDOREDUCTASE DOMAIN-CONTAINING PROTEIN 1"/>
    <property type="match status" value="1"/>
</dbReference>
<evidence type="ECO:0000256" key="2">
    <source>
        <dbReference type="SAM" id="Phobius"/>
    </source>
</evidence>
<dbReference type="HOGENOM" id="CLU_2285458_0_0_5"/>
<dbReference type="KEGG" id="ara:Arad_12190"/>
<protein>
    <submittedName>
        <fullName evidence="4">FAD dependent oxidoreductase</fullName>
    </submittedName>
</protein>
<feature type="transmembrane region" description="Helical" evidence="2">
    <location>
        <begin position="12"/>
        <end position="32"/>
    </location>
</feature>
<organism evidence="4 5">
    <name type="scientific">Rhizobium rhizogenes (strain K84 / ATCC BAA-868)</name>
    <name type="common">Agrobacterium radiobacter</name>
    <dbReference type="NCBI Taxonomy" id="311403"/>
    <lineage>
        <taxon>Bacteria</taxon>
        <taxon>Pseudomonadati</taxon>
        <taxon>Pseudomonadota</taxon>
        <taxon>Alphaproteobacteria</taxon>
        <taxon>Hyphomicrobiales</taxon>
        <taxon>Rhizobiaceae</taxon>
        <taxon>Rhizobium/Agrobacterium group</taxon>
        <taxon>Rhizobium</taxon>
    </lineage>
</organism>
<keyword evidence="1" id="KW-0560">Oxidoreductase</keyword>
<evidence type="ECO:0000256" key="1">
    <source>
        <dbReference type="ARBA" id="ARBA00023002"/>
    </source>
</evidence>
<evidence type="ECO:0000313" key="4">
    <source>
        <dbReference type="EMBL" id="ACM31224.1"/>
    </source>
</evidence>
<dbReference type="Pfam" id="PF01266">
    <property type="entry name" value="DAO"/>
    <property type="match status" value="1"/>
</dbReference>
<dbReference type="PANTHER" id="PTHR13847">
    <property type="entry name" value="SARCOSINE DEHYDROGENASE-RELATED"/>
    <property type="match status" value="1"/>
</dbReference>
<evidence type="ECO:0000259" key="3">
    <source>
        <dbReference type="Pfam" id="PF01266"/>
    </source>
</evidence>
<sequence length="101" mass="10818">MEPEQTGKEIRLKTDIVIIGGGAIGAAVAYFLKRTDASISVTVIERDPTYNLASTPRASGGVRRLFSLPENIALSNYSIPFFDDFAETMAVDGVPAQTAKP</sequence>
<accession>B9JQ05</accession>
<dbReference type="AlphaFoldDB" id="B9JQ05"/>